<name>A0ACC3ST01_LIPKO</name>
<evidence type="ECO:0000313" key="1">
    <source>
        <dbReference type="EMBL" id="KAK9234425.1"/>
    </source>
</evidence>
<evidence type="ECO:0000313" key="2">
    <source>
        <dbReference type="Proteomes" id="UP001433508"/>
    </source>
</evidence>
<accession>A0ACC3ST01</accession>
<dbReference type="Proteomes" id="UP001433508">
    <property type="component" value="Unassembled WGS sequence"/>
</dbReference>
<sequence>MPRLTPRPSLIADPRLEELDSDVRDFIEEVNEENIPDIPVEKLNEVLARPA</sequence>
<organism evidence="1 2">
    <name type="scientific">Lipomyces kononenkoae</name>
    <name type="common">Yeast</name>
    <dbReference type="NCBI Taxonomy" id="34357"/>
    <lineage>
        <taxon>Eukaryota</taxon>
        <taxon>Fungi</taxon>
        <taxon>Dikarya</taxon>
        <taxon>Ascomycota</taxon>
        <taxon>Saccharomycotina</taxon>
        <taxon>Lipomycetes</taxon>
        <taxon>Lipomycetales</taxon>
        <taxon>Lipomycetaceae</taxon>
        <taxon>Lipomyces</taxon>
    </lineage>
</organism>
<keyword evidence="2" id="KW-1185">Reference proteome</keyword>
<comment type="caution">
    <text evidence="1">The sequence shown here is derived from an EMBL/GenBank/DDBJ whole genome shotgun (WGS) entry which is preliminary data.</text>
</comment>
<dbReference type="EMBL" id="MU971477">
    <property type="protein sequence ID" value="KAK9234425.1"/>
    <property type="molecule type" value="Genomic_DNA"/>
</dbReference>
<proteinExistence type="predicted"/>
<protein>
    <submittedName>
        <fullName evidence="1">Uncharacterized protein</fullName>
    </submittedName>
</protein>
<gene>
    <name evidence="1" type="ORF">V1525DRAFT_391456</name>
</gene>
<reference evidence="2" key="1">
    <citation type="journal article" date="2024" name="Front. Bioeng. Biotechnol.">
        <title>Genome-scale model development and genomic sequencing of the oleaginous clade Lipomyces.</title>
        <authorList>
            <person name="Czajka J.J."/>
            <person name="Han Y."/>
            <person name="Kim J."/>
            <person name="Mondo S.J."/>
            <person name="Hofstad B.A."/>
            <person name="Robles A."/>
            <person name="Haridas S."/>
            <person name="Riley R."/>
            <person name="LaButti K."/>
            <person name="Pangilinan J."/>
            <person name="Andreopoulos W."/>
            <person name="Lipzen A."/>
            <person name="Yan J."/>
            <person name="Wang M."/>
            <person name="Ng V."/>
            <person name="Grigoriev I.V."/>
            <person name="Spatafora J.W."/>
            <person name="Magnuson J.K."/>
            <person name="Baker S.E."/>
            <person name="Pomraning K.R."/>
        </authorList>
    </citation>
    <scope>NUCLEOTIDE SEQUENCE [LARGE SCALE GENOMIC DNA]</scope>
    <source>
        <strain evidence="2">CBS 7786</strain>
    </source>
</reference>